<sequence>MHGKGITFPSAPVGMTAARLSLPAPPDPSAEWGQAALLCLASAGKTVGPQRRMPRGPLNC</sequence>
<dbReference type="HOGENOM" id="CLU_2935294_0_0_5"/>
<dbReference type="AlphaFoldDB" id="N0BF36"/>
<dbReference type="KEGG" id="hdt:HYPDE_36798"/>
<organism evidence="1 2">
    <name type="scientific">Hyphomicrobium denitrificans 1NES1</name>
    <dbReference type="NCBI Taxonomy" id="670307"/>
    <lineage>
        <taxon>Bacteria</taxon>
        <taxon>Pseudomonadati</taxon>
        <taxon>Pseudomonadota</taxon>
        <taxon>Alphaproteobacteria</taxon>
        <taxon>Hyphomicrobiales</taxon>
        <taxon>Hyphomicrobiaceae</taxon>
        <taxon>Hyphomicrobium</taxon>
    </lineage>
</organism>
<accession>N0BF36</accession>
<keyword evidence="2" id="KW-1185">Reference proteome</keyword>
<dbReference type="EMBL" id="CP005587">
    <property type="protein sequence ID" value="AGK59031.1"/>
    <property type="molecule type" value="Genomic_DNA"/>
</dbReference>
<evidence type="ECO:0000313" key="1">
    <source>
        <dbReference type="EMBL" id="AGK59031.1"/>
    </source>
</evidence>
<protein>
    <submittedName>
        <fullName evidence="1">Uncharacterized protein</fullName>
    </submittedName>
</protein>
<proteinExistence type="predicted"/>
<reference evidence="1 2" key="1">
    <citation type="journal article" date="2013" name="Genome Announc.">
        <title>Genome sequences for three denitrifying bacterial strains isolated from a uranium- and nitrate-contaminated subsurface environment.</title>
        <authorList>
            <person name="Venkatramanan R."/>
            <person name="Prakash O."/>
            <person name="Woyke T."/>
            <person name="Chain P."/>
            <person name="Goodwin L.A."/>
            <person name="Watson D."/>
            <person name="Brooks S."/>
            <person name="Kostka J.E."/>
            <person name="Green S.J."/>
        </authorList>
    </citation>
    <scope>NUCLEOTIDE SEQUENCE [LARGE SCALE GENOMIC DNA]</scope>
    <source>
        <strain evidence="1 2">1NES1</strain>
    </source>
</reference>
<name>N0BF36_9HYPH</name>
<dbReference type="Proteomes" id="UP000005952">
    <property type="component" value="Chromosome"/>
</dbReference>
<evidence type="ECO:0000313" key="2">
    <source>
        <dbReference type="Proteomes" id="UP000005952"/>
    </source>
</evidence>
<gene>
    <name evidence="1" type="ORF">HYPDE_36798</name>
</gene>